<keyword evidence="2 6" id="KW-0808">Transferase</keyword>
<evidence type="ECO:0000256" key="4">
    <source>
        <dbReference type="SAM" id="Phobius"/>
    </source>
</evidence>
<dbReference type="Pfam" id="PF01553">
    <property type="entry name" value="Acyltransferase"/>
    <property type="match status" value="1"/>
</dbReference>
<dbReference type="InterPro" id="IPR002123">
    <property type="entry name" value="Plipid/glycerol_acylTrfase"/>
</dbReference>
<protein>
    <submittedName>
        <fullName evidence="6">1-acyl-sn-glycerol-3-phosphate acyltransferase</fullName>
    </submittedName>
</protein>
<evidence type="ECO:0000313" key="6">
    <source>
        <dbReference type="EMBL" id="AZN37707.1"/>
    </source>
</evidence>
<gene>
    <name evidence="6" type="ORF">EJO50_15265</name>
</gene>
<dbReference type="PANTHER" id="PTHR10434:SF40">
    <property type="entry name" value="1-ACYL-SN-GLYCEROL-3-PHOSPHATE ACYLTRANSFERASE"/>
    <property type="match status" value="1"/>
</dbReference>
<dbReference type="EMBL" id="CP034433">
    <property type="protein sequence ID" value="AZN37707.1"/>
    <property type="molecule type" value="Genomic_DNA"/>
</dbReference>
<evidence type="ECO:0000313" key="7">
    <source>
        <dbReference type="Proteomes" id="UP000282438"/>
    </source>
</evidence>
<keyword evidence="3 6" id="KW-0012">Acyltransferase</keyword>
<dbReference type="AlphaFoldDB" id="A0A3S8ZW30"/>
<sequence length="255" mass="28702">MIWLRSILYWLAVPVVTPVFCVIAILILPLPPVLRYRIIRGWSWTMLKWLKFTCGLTYRVEGIENLPAHPSVVMCKHQSAWETLALQHVFPPQVWVLKKELLKLPIFGWGLATLSPIAIDRSNRAEAQKQLIAQGKDRLAKGFWIVIFPEGTRVPSGGYKPYKQGGARLAIDLEVPIVPVALNSGEFWPKNSFLKWPGEITMVVGKPIDPTGRSPLELTQEVETWIENEIQRFGGIGPCYSPGNHGKKATAHHEA</sequence>
<organism evidence="6 7">
    <name type="scientific">Iodobacter ciconiae</name>
    <dbReference type="NCBI Taxonomy" id="2496266"/>
    <lineage>
        <taxon>Bacteria</taxon>
        <taxon>Pseudomonadati</taxon>
        <taxon>Pseudomonadota</taxon>
        <taxon>Betaproteobacteria</taxon>
        <taxon>Neisseriales</taxon>
        <taxon>Chitinibacteraceae</taxon>
        <taxon>Iodobacter</taxon>
    </lineage>
</organism>
<keyword evidence="4" id="KW-1133">Transmembrane helix</keyword>
<dbReference type="KEGG" id="iod:EJO50_15265"/>
<feature type="transmembrane region" description="Helical" evidence="4">
    <location>
        <begin position="7"/>
        <end position="30"/>
    </location>
</feature>
<keyword evidence="7" id="KW-1185">Reference proteome</keyword>
<dbReference type="SMART" id="SM00563">
    <property type="entry name" value="PlsC"/>
    <property type="match status" value="1"/>
</dbReference>
<dbReference type="Proteomes" id="UP000282438">
    <property type="component" value="Chromosome"/>
</dbReference>
<dbReference type="PANTHER" id="PTHR10434">
    <property type="entry name" value="1-ACYL-SN-GLYCEROL-3-PHOSPHATE ACYLTRANSFERASE"/>
    <property type="match status" value="1"/>
</dbReference>
<dbReference type="GO" id="GO:0003841">
    <property type="term" value="F:1-acylglycerol-3-phosphate O-acyltransferase activity"/>
    <property type="evidence" value="ECO:0007669"/>
    <property type="project" value="TreeGrafter"/>
</dbReference>
<keyword evidence="4" id="KW-0812">Transmembrane</keyword>
<accession>A0A3S8ZW30</accession>
<evidence type="ECO:0000259" key="5">
    <source>
        <dbReference type="SMART" id="SM00563"/>
    </source>
</evidence>
<dbReference type="SUPFAM" id="SSF69593">
    <property type="entry name" value="Glycerol-3-phosphate (1)-acyltransferase"/>
    <property type="match status" value="1"/>
</dbReference>
<evidence type="ECO:0000256" key="2">
    <source>
        <dbReference type="ARBA" id="ARBA00022679"/>
    </source>
</evidence>
<dbReference type="GO" id="GO:0006654">
    <property type="term" value="P:phosphatidic acid biosynthetic process"/>
    <property type="evidence" value="ECO:0007669"/>
    <property type="project" value="TreeGrafter"/>
</dbReference>
<name>A0A3S8ZW30_9NEIS</name>
<dbReference type="RefSeq" id="WP_125975592.1">
    <property type="nucleotide sequence ID" value="NZ_CP034433.1"/>
</dbReference>
<evidence type="ECO:0000256" key="3">
    <source>
        <dbReference type="ARBA" id="ARBA00023315"/>
    </source>
</evidence>
<feature type="domain" description="Phospholipid/glycerol acyltransferase" evidence="5">
    <location>
        <begin position="71"/>
        <end position="185"/>
    </location>
</feature>
<proteinExistence type="predicted"/>
<evidence type="ECO:0000256" key="1">
    <source>
        <dbReference type="ARBA" id="ARBA00005189"/>
    </source>
</evidence>
<dbReference type="CDD" id="cd07989">
    <property type="entry name" value="LPLAT_AGPAT-like"/>
    <property type="match status" value="1"/>
</dbReference>
<dbReference type="OrthoDB" id="9812274at2"/>
<keyword evidence="4" id="KW-0472">Membrane</keyword>
<reference evidence="6 7" key="1">
    <citation type="submission" date="2018-12" db="EMBL/GenBank/DDBJ databases">
        <title>Complete genome sequence of Iodobacter sp. H11R3.</title>
        <authorList>
            <person name="Bae J.-W."/>
        </authorList>
    </citation>
    <scope>NUCLEOTIDE SEQUENCE [LARGE SCALE GENOMIC DNA]</scope>
    <source>
        <strain evidence="6 7">H11R3</strain>
    </source>
</reference>
<comment type="pathway">
    <text evidence="1">Lipid metabolism.</text>
</comment>